<organism evidence="2 3">
    <name type="scientific">Trachymyrmex cornetzi</name>
    <dbReference type="NCBI Taxonomy" id="471704"/>
    <lineage>
        <taxon>Eukaryota</taxon>
        <taxon>Metazoa</taxon>
        <taxon>Ecdysozoa</taxon>
        <taxon>Arthropoda</taxon>
        <taxon>Hexapoda</taxon>
        <taxon>Insecta</taxon>
        <taxon>Pterygota</taxon>
        <taxon>Neoptera</taxon>
        <taxon>Endopterygota</taxon>
        <taxon>Hymenoptera</taxon>
        <taxon>Apocrita</taxon>
        <taxon>Aculeata</taxon>
        <taxon>Formicoidea</taxon>
        <taxon>Formicidae</taxon>
        <taxon>Myrmicinae</taxon>
        <taxon>Trachymyrmex</taxon>
    </lineage>
</organism>
<keyword evidence="3" id="KW-1185">Reference proteome</keyword>
<dbReference type="STRING" id="471704.A0A151JCG7"/>
<name>A0A151JCG7_9HYME</name>
<sequence length="282" mass="32563">MTCNFFSSNPNVAQYLSFPSIKCSMHRERIKSRPPIPDTLTSLRNILEHCDIIKNVYKGSLITDNEKTAIILSSNSLLEALSSATEIYVDGTFSVLPRMPHMAQLYSVHIRYMNTGIGTLFILCDVRTTTMYDALWDKIIQMVPQLKENVKFIMSNFEMAAVKSLSTKFPRVKLTGCWFHFNQVYEIIIVPYKDSNVKYPDMFQEAMSIIQIEADILFCEYPDILQFTSYLRRTWSNMASRISTYDCPIRTNNIVESFHNIAAQKLGTKNINIWTFLGNVYF</sequence>
<dbReference type="Pfam" id="PF10551">
    <property type="entry name" value="MULE"/>
    <property type="match status" value="1"/>
</dbReference>
<gene>
    <name evidence="2" type="ORF">ALC57_04352</name>
</gene>
<feature type="domain" description="MULE transposase" evidence="1">
    <location>
        <begin position="89"/>
        <end position="183"/>
    </location>
</feature>
<dbReference type="EMBL" id="KQ979047">
    <property type="protein sequence ID" value="KYN23230.1"/>
    <property type="molecule type" value="Genomic_DNA"/>
</dbReference>
<evidence type="ECO:0000313" key="3">
    <source>
        <dbReference type="Proteomes" id="UP000078492"/>
    </source>
</evidence>
<protein>
    <recommendedName>
        <fullName evidence="1">MULE transposase domain-containing protein</fullName>
    </recommendedName>
</protein>
<evidence type="ECO:0000259" key="1">
    <source>
        <dbReference type="Pfam" id="PF10551"/>
    </source>
</evidence>
<dbReference type="Proteomes" id="UP000078492">
    <property type="component" value="Unassembled WGS sequence"/>
</dbReference>
<dbReference type="AlphaFoldDB" id="A0A151JCG7"/>
<evidence type="ECO:0000313" key="2">
    <source>
        <dbReference type="EMBL" id="KYN23230.1"/>
    </source>
</evidence>
<accession>A0A151JCG7</accession>
<proteinExistence type="predicted"/>
<reference evidence="2 3" key="1">
    <citation type="submission" date="2015-09" db="EMBL/GenBank/DDBJ databases">
        <title>Trachymyrmex cornetzi WGS genome.</title>
        <authorList>
            <person name="Nygaard S."/>
            <person name="Hu H."/>
            <person name="Boomsma J."/>
            <person name="Zhang G."/>
        </authorList>
    </citation>
    <scope>NUCLEOTIDE SEQUENCE [LARGE SCALE GENOMIC DNA]</scope>
    <source>
        <strain evidence="2">Tcor2-1</strain>
        <tissue evidence="2">Whole body</tissue>
    </source>
</reference>
<dbReference type="InterPro" id="IPR018289">
    <property type="entry name" value="MULE_transposase_dom"/>
</dbReference>